<protein>
    <submittedName>
        <fullName evidence="2">Uncharacterized protein</fullName>
    </submittedName>
</protein>
<comment type="caution">
    <text evidence="2">The sequence shown here is derived from an EMBL/GenBank/DDBJ whole genome shotgun (WGS) entry which is preliminary data.</text>
</comment>
<dbReference type="Proteomes" id="UP000007115">
    <property type="component" value="Unassembled WGS sequence"/>
</dbReference>
<accession>G9MNR0</accession>
<dbReference type="AlphaFoldDB" id="G9MNR0"/>
<name>G9MNR0_HYPVG</name>
<organism evidence="2 3">
    <name type="scientific">Hypocrea virens (strain Gv29-8 / FGSC 10586)</name>
    <name type="common">Gliocladium virens</name>
    <name type="synonym">Trichoderma virens</name>
    <dbReference type="NCBI Taxonomy" id="413071"/>
    <lineage>
        <taxon>Eukaryota</taxon>
        <taxon>Fungi</taxon>
        <taxon>Dikarya</taxon>
        <taxon>Ascomycota</taxon>
        <taxon>Pezizomycotina</taxon>
        <taxon>Sordariomycetes</taxon>
        <taxon>Hypocreomycetidae</taxon>
        <taxon>Hypocreales</taxon>
        <taxon>Hypocreaceae</taxon>
        <taxon>Trichoderma</taxon>
    </lineage>
</organism>
<gene>
    <name evidence="2" type="ORF">TRIVIDRAFT_36685</name>
</gene>
<dbReference type="eggNOG" id="ENOG502RJKT">
    <property type="taxonomic scope" value="Eukaryota"/>
</dbReference>
<keyword evidence="1" id="KW-0732">Signal</keyword>
<dbReference type="OrthoDB" id="4835952at2759"/>
<evidence type="ECO:0000256" key="1">
    <source>
        <dbReference type="SAM" id="SignalP"/>
    </source>
</evidence>
<dbReference type="EMBL" id="ABDF02000005">
    <property type="protein sequence ID" value="EHK23515.1"/>
    <property type="molecule type" value="Genomic_DNA"/>
</dbReference>
<dbReference type="VEuPathDB" id="FungiDB:TRIVIDRAFT_36685"/>
<feature type="chain" id="PRO_5003523509" evidence="1">
    <location>
        <begin position="18"/>
        <end position="60"/>
    </location>
</feature>
<keyword evidence="3" id="KW-1185">Reference proteome</keyword>
<dbReference type="OMA" id="VAMAYPT"/>
<proteinExistence type="predicted"/>
<evidence type="ECO:0000313" key="2">
    <source>
        <dbReference type="EMBL" id="EHK23515.1"/>
    </source>
</evidence>
<evidence type="ECO:0000313" key="3">
    <source>
        <dbReference type="Proteomes" id="UP000007115"/>
    </source>
</evidence>
<dbReference type="RefSeq" id="XP_013957734.1">
    <property type="nucleotide sequence ID" value="XM_014102259.1"/>
</dbReference>
<reference evidence="2 3" key="1">
    <citation type="journal article" date="2011" name="Genome Biol.">
        <title>Comparative genome sequence analysis underscores mycoparasitism as the ancestral life style of Trichoderma.</title>
        <authorList>
            <person name="Kubicek C.P."/>
            <person name="Herrera-Estrella A."/>
            <person name="Seidl-Seiboth V."/>
            <person name="Martinez D.A."/>
            <person name="Druzhinina I.S."/>
            <person name="Thon M."/>
            <person name="Zeilinger S."/>
            <person name="Casas-Flores S."/>
            <person name="Horwitz B.A."/>
            <person name="Mukherjee P.K."/>
            <person name="Mukherjee M."/>
            <person name="Kredics L."/>
            <person name="Alcaraz L.D."/>
            <person name="Aerts A."/>
            <person name="Antal Z."/>
            <person name="Atanasova L."/>
            <person name="Cervantes-Badillo M.G."/>
            <person name="Challacombe J."/>
            <person name="Chertkov O."/>
            <person name="McCluskey K."/>
            <person name="Coulpier F."/>
            <person name="Deshpande N."/>
            <person name="von Doehren H."/>
            <person name="Ebbole D.J."/>
            <person name="Esquivel-Naranjo E.U."/>
            <person name="Fekete E."/>
            <person name="Flipphi M."/>
            <person name="Glaser F."/>
            <person name="Gomez-Rodriguez E.Y."/>
            <person name="Gruber S."/>
            <person name="Han C."/>
            <person name="Henrissat B."/>
            <person name="Hermosa R."/>
            <person name="Hernandez-Onate M."/>
            <person name="Karaffa L."/>
            <person name="Kosti I."/>
            <person name="Le Crom S."/>
            <person name="Lindquist E."/>
            <person name="Lucas S."/>
            <person name="Luebeck M."/>
            <person name="Luebeck P.S."/>
            <person name="Margeot A."/>
            <person name="Metz B."/>
            <person name="Misra M."/>
            <person name="Nevalainen H."/>
            <person name="Omann M."/>
            <person name="Packer N."/>
            <person name="Perrone G."/>
            <person name="Uresti-Rivera E.E."/>
            <person name="Salamov A."/>
            <person name="Schmoll M."/>
            <person name="Seiboth B."/>
            <person name="Shapiro H."/>
            <person name="Sukno S."/>
            <person name="Tamayo-Ramos J.A."/>
            <person name="Tisch D."/>
            <person name="Wiest A."/>
            <person name="Wilkinson H.H."/>
            <person name="Zhang M."/>
            <person name="Coutinho P.M."/>
            <person name="Kenerley C.M."/>
            <person name="Monte E."/>
            <person name="Baker S.E."/>
            <person name="Grigoriev I.V."/>
        </authorList>
    </citation>
    <scope>NUCLEOTIDE SEQUENCE [LARGE SCALE GENOMIC DNA]</scope>
    <source>
        <strain evidence="3">Gv29-8 / FGSC 10586</strain>
    </source>
</reference>
<dbReference type="HOGENOM" id="CLU_188547_0_0_1"/>
<feature type="signal peptide" evidence="1">
    <location>
        <begin position="1"/>
        <end position="17"/>
    </location>
</feature>
<dbReference type="InParanoid" id="G9MNR0"/>
<sequence>MQFSIMTVFALAAVAIAVPTGIAKRQVVGNAIPANVPAMTDASGNVIPFSAKDVYVAPGN</sequence>
<dbReference type="GeneID" id="25793562"/>